<evidence type="ECO:0000313" key="1">
    <source>
        <dbReference type="EMBL" id="EER10296.1"/>
    </source>
</evidence>
<gene>
    <name evidence="1" type="ORF">Pmar_PMAR024621</name>
</gene>
<dbReference type="OMA" id="TRPNERE"/>
<dbReference type="InParanoid" id="C5KYZ2"/>
<dbReference type="InterPro" id="IPR043502">
    <property type="entry name" value="DNA/RNA_pol_sf"/>
</dbReference>
<dbReference type="EMBL" id="GG677656">
    <property type="protein sequence ID" value="EER10296.1"/>
    <property type="molecule type" value="Genomic_DNA"/>
</dbReference>
<accession>C5KYZ2</accession>
<name>C5KYZ2_PERM5</name>
<dbReference type="SUPFAM" id="SSF56672">
    <property type="entry name" value="DNA/RNA polymerases"/>
    <property type="match status" value="1"/>
</dbReference>
<dbReference type="AlphaFoldDB" id="C5KYZ2"/>
<dbReference type="OrthoDB" id="10368772at2759"/>
<organism evidence="2">
    <name type="scientific">Perkinsus marinus (strain ATCC 50983 / TXsc)</name>
    <dbReference type="NCBI Taxonomy" id="423536"/>
    <lineage>
        <taxon>Eukaryota</taxon>
        <taxon>Sar</taxon>
        <taxon>Alveolata</taxon>
        <taxon>Perkinsozoa</taxon>
        <taxon>Perkinsea</taxon>
        <taxon>Perkinsida</taxon>
        <taxon>Perkinsidae</taxon>
        <taxon>Perkinsus</taxon>
    </lineage>
</organism>
<evidence type="ECO:0000313" key="2">
    <source>
        <dbReference type="Proteomes" id="UP000007800"/>
    </source>
</evidence>
<dbReference type="GeneID" id="9038974"/>
<keyword evidence="2" id="KW-1185">Reference proteome</keyword>
<proteinExistence type="predicted"/>
<sequence>MSVEWNADDGASLNSVANDLLEDLTTFISVAKDINKSELGELAAPPSTLRARLLEELCLSTAPGKGATTESPGEDADICRMVAEGAPIGLLIPVRVNAEWPAVDTDKFGKPKKDEPSFVRWPGEKLEELRLHDWPQGSIPPDMYRLFEELIAKELRLGRLSEINPTSPDCKALSKVHVMWKNGKEFKAIRQLDDFRRSGINITVRTGALLESKGEDGTVRGLKTTRCLPRFRDVYDLLANVPRPTPSIGDEDSQVWLLEWDIVSAFKLISAESSERGFLCSLDPRDPSKAFKHNCLPFGLVTSPSVSGRRAYAV</sequence>
<dbReference type="Proteomes" id="UP000007800">
    <property type="component" value="Unassembled WGS sequence"/>
</dbReference>
<protein>
    <submittedName>
        <fullName evidence="1">Uncharacterized protein</fullName>
    </submittedName>
</protein>
<dbReference type="RefSeq" id="XP_002778501.1">
    <property type="nucleotide sequence ID" value="XM_002778455.1"/>
</dbReference>
<reference evidence="1 2" key="1">
    <citation type="submission" date="2008-07" db="EMBL/GenBank/DDBJ databases">
        <authorList>
            <person name="El-Sayed N."/>
            <person name="Caler E."/>
            <person name="Inman J."/>
            <person name="Amedeo P."/>
            <person name="Hass B."/>
            <person name="Wortman J."/>
        </authorList>
    </citation>
    <scope>NUCLEOTIDE SEQUENCE [LARGE SCALE GENOMIC DNA]</scope>
    <source>
        <strain evidence="2">ATCC 50983 / TXsc</strain>
    </source>
</reference>